<dbReference type="Ensembl" id="ENSLOCT00000021112.1">
    <property type="protein sequence ID" value="ENSLOCP00000021076.1"/>
    <property type="gene ID" value="ENSLOCG00000017056.1"/>
</dbReference>
<feature type="compositionally biased region" description="Basic and acidic residues" evidence="3">
    <location>
        <begin position="431"/>
        <end position="450"/>
    </location>
</feature>
<dbReference type="PANTHER" id="PTHR15705">
    <property type="entry name" value="MCG7194, ISOFORM CRA_A"/>
    <property type="match status" value="1"/>
</dbReference>
<reference evidence="5" key="3">
    <citation type="submission" date="2025-09" db="UniProtKB">
        <authorList>
            <consortium name="Ensembl"/>
        </authorList>
    </citation>
    <scope>IDENTIFICATION</scope>
</reference>
<sequence length="590" mass="66683">SRLDFQAQHSRLKKKCEELKKRYGREKDEWMREKEQLLREVADIQGGENRRILLDLRSVLGDVQSDLKREESKRSDLQLQYTKDRCAWDLERAELKCRIAQYKVYSIFIILNNIFSPEAGDCLAGPGAERKRLLADTHTVAMDLRRQLEHSEQGWLREKGELLERFDGERREWESQLRDMQQRIEELYHEVKARREGAVTGQEHGTHAEALRLNLHSGRSGSSGLTGPADQRFDHVTEHDISEAEETLRDSSGQKLRSFPVPMGNEPSIKSSNSFQNSNDCQNNGTCGNDKKKYTSALNAALKEIAKVSEELCSYQDEIRKTSLHRRSRTPSTSFMKEFEEAQNIKNKAFPPFQSNNGDLALNSKWSGDLSITEEESNSINGVSMTRDLNDSFGNEADSGTNPSLRKIEAPPVPPRTTSWYLTSSAAPEPADLHLPESKKTRETQESLSERKCSSPSVLKKFGAMLQENEGKTLTESGIFTHIVPADPKCNIGCCHSRWSCDISRFGSSKSSTYLPVQKSLSDANIFPADTEYCPDYSALENASCTNVQVQTVKYIEMSTPKNNETLALKTAEFNRTLFQVDASSALEED</sequence>
<dbReference type="PANTHER" id="PTHR15705:SF1">
    <property type="entry name" value="RIKEN CDNA 9330159F19 GENE"/>
    <property type="match status" value="1"/>
</dbReference>
<keyword evidence="1 2" id="KW-0175">Coiled coil</keyword>
<dbReference type="Bgee" id="ENSLOCG00000017056">
    <property type="expression patterns" value="Expressed in muscle tissue and 9 other cell types or tissues"/>
</dbReference>
<feature type="region of interest" description="Disordered" evidence="3">
    <location>
        <begin position="427"/>
        <end position="450"/>
    </location>
</feature>
<evidence type="ECO:0000313" key="5">
    <source>
        <dbReference type="Ensembl" id="ENSLOCP00000021076.1"/>
    </source>
</evidence>
<dbReference type="AlphaFoldDB" id="W5NKB7"/>
<evidence type="ECO:0000256" key="2">
    <source>
        <dbReference type="SAM" id="Coils"/>
    </source>
</evidence>
<feature type="coiled-coil region" evidence="2">
    <location>
        <begin position="163"/>
        <end position="190"/>
    </location>
</feature>
<dbReference type="Proteomes" id="UP000018468">
    <property type="component" value="Linkage group LG1"/>
</dbReference>
<evidence type="ECO:0000256" key="1">
    <source>
        <dbReference type="ARBA" id="ARBA00023054"/>
    </source>
</evidence>
<reference evidence="5" key="2">
    <citation type="submission" date="2025-08" db="UniProtKB">
        <authorList>
            <consortium name="Ensembl"/>
        </authorList>
    </citation>
    <scope>IDENTIFICATION</scope>
</reference>
<evidence type="ECO:0000256" key="3">
    <source>
        <dbReference type="SAM" id="MobiDB-lite"/>
    </source>
</evidence>
<dbReference type="STRING" id="7918.ENSLOCP00000021076"/>
<organism evidence="5 6">
    <name type="scientific">Lepisosteus oculatus</name>
    <name type="common">Spotted gar</name>
    <dbReference type="NCBI Taxonomy" id="7918"/>
    <lineage>
        <taxon>Eukaryota</taxon>
        <taxon>Metazoa</taxon>
        <taxon>Chordata</taxon>
        <taxon>Craniata</taxon>
        <taxon>Vertebrata</taxon>
        <taxon>Euteleostomi</taxon>
        <taxon>Actinopterygii</taxon>
        <taxon>Neopterygii</taxon>
        <taxon>Holostei</taxon>
        <taxon>Semionotiformes</taxon>
        <taxon>Lepisosteidae</taxon>
        <taxon>Lepisosteus</taxon>
    </lineage>
</organism>
<feature type="region of interest" description="Disordered" evidence="3">
    <location>
        <begin position="391"/>
        <end position="413"/>
    </location>
</feature>
<feature type="domain" description="SOGA 1/2-like coiled-coil" evidence="4">
    <location>
        <begin position="142"/>
        <end position="195"/>
    </location>
</feature>
<feature type="compositionally biased region" description="Polar residues" evidence="3">
    <location>
        <begin position="268"/>
        <end position="287"/>
    </location>
</feature>
<dbReference type="HOGENOM" id="CLU_462780_0_0_1"/>
<reference evidence="6" key="1">
    <citation type="submission" date="2011-12" db="EMBL/GenBank/DDBJ databases">
        <title>The Draft Genome of Lepisosteus oculatus.</title>
        <authorList>
            <consortium name="The Broad Institute Genome Assembly &amp; Analysis Group"/>
            <consortium name="Computational R&amp;D Group"/>
            <consortium name="and Sequencing Platform"/>
            <person name="Di Palma F."/>
            <person name="Alfoldi J."/>
            <person name="Johnson J."/>
            <person name="Berlin A."/>
            <person name="Gnerre S."/>
            <person name="Jaffe D."/>
            <person name="MacCallum I."/>
            <person name="Young S."/>
            <person name="Walker B.J."/>
            <person name="Lander E.S."/>
            <person name="Lindblad-Toh K."/>
        </authorList>
    </citation>
    <scope>NUCLEOTIDE SEQUENCE [LARGE SCALE GENOMIC DNA]</scope>
</reference>
<feature type="region of interest" description="Disordered" evidence="3">
    <location>
        <begin position="264"/>
        <end position="289"/>
    </location>
</feature>
<accession>W5NKB7</accession>
<name>W5NKB7_LEPOC</name>
<dbReference type="FunCoup" id="W5NKB7">
    <property type="interactions" value="475"/>
</dbReference>
<dbReference type="Pfam" id="PF14818">
    <property type="entry name" value="SOGA1-2-like_CC"/>
    <property type="match status" value="1"/>
</dbReference>
<dbReference type="eggNOG" id="ENOG502RJ9I">
    <property type="taxonomic scope" value="Eukaryota"/>
</dbReference>
<protein>
    <submittedName>
        <fullName evidence="5">MTCL family member 3a</fullName>
    </submittedName>
</protein>
<evidence type="ECO:0000259" key="4">
    <source>
        <dbReference type="Pfam" id="PF14818"/>
    </source>
</evidence>
<feature type="coiled-coil region" evidence="2">
    <location>
        <begin position="2"/>
        <end position="80"/>
    </location>
</feature>
<proteinExistence type="predicted"/>
<evidence type="ECO:0000313" key="6">
    <source>
        <dbReference type="Proteomes" id="UP000018468"/>
    </source>
</evidence>
<dbReference type="GeneTree" id="ENSGT00950000182982"/>
<dbReference type="InterPro" id="IPR027882">
    <property type="entry name" value="SOGA1/2-like_CC"/>
</dbReference>
<dbReference type="EMBL" id="AHAT01026672">
    <property type="status" value="NOT_ANNOTATED_CDS"/>
    <property type="molecule type" value="Genomic_DNA"/>
</dbReference>
<keyword evidence="6" id="KW-1185">Reference proteome</keyword>
<dbReference type="InParanoid" id="W5NKB7"/>